<sequence>MSDSPRHPTTPPIAPHTAQQYDALRSEIARSTRLLVGFSGGADSALLAYAAHDVLGEAAVAATAVSASLPAAERRGAADFCRELGIAHVEVCTDELGRPEYARNGADRCFHCKSALFDALEPLARMSGADIAVGTNLDDLGSRHRPGQTAAAQRDVRRPLADAGLTKADVRAVSAMLGLPSAAKPAAACLASRVAYGDQVTEALLARIEAAEVTLHQLGFPESRVRSHADGAVARVEVPAADLPRLVDLRDEVTAGVKAAGFTFCSLDLDGFRSGSMNALLTLTPVAPA</sequence>
<feature type="domain" description="NAD/GMP synthase" evidence="1">
    <location>
        <begin position="30"/>
        <end position="90"/>
    </location>
</feature>
<evidence type="ECO:0000259" key="1">
    <source>
        <dbReference type="Pfam" id="PF02540"/>
    </source>
</evidence>
<dbReference type="GO" id="GO:0016740">
    <property type="term" value="F:transferase activity"/>
    <property type="evidence" value="ECO:0007669"/>
    <property type="project" value="UniProtKB-KW"/>
</dbReference>
<keyword evidence="3" id="KW-1185">Reference proteome</keyword>
<dbReference type="Gene3D" id="3.40.50.620">
    <property type="entry name" value="HUPs"/>
    <property type="match status" value="1"/>
</dbReference>
<dbReference type="PANTHER" id="PTHR43169">
    <property type="entry name" value="EXSB FAMILY PROTEIN"/>
    <property type="match status" value="1"/>
</dbReference>
<accession>A0ABP5K8U4</accession>
<dbReference type="Proteomes" id="UP001500575">
    <property type="component" value="Unassembled WGS sequence"/>
</dbReference>
<dbReference type="InterPro" id="IPR052188">
    <property type="entry name" value="Ni-pincer_cofactor_biosynth"/>
</dbReference>
<gene>
    <name evidence="2" type="primary">larE</name>
    <name evidence="2" type="ORF">GCM10009843_29220</name>
</gene>
<dbReference type="RefSeq" id="WP_344304522.1">
    <property type="nucleotide sequence ID" value="NZ_BAAAQQ010000013.1"/>
</dbReference>
<organism evidence="2 3">
    <name type="scientific">Nocardioides bigeumensis</name>
    <dbReference type="NCBI Taxonomy" id="433657"/>
    <lineage>
        <taxon>Bacteria</taxon>
        <taxon>Bacillati</taxon>
        <taxon>Actinomycetota</taxon>
        <taxon>Actinomycetes</taxon>
        <taxon>Propionibacteriales</taxon>
        <taxon>Nocardioidaceae</taxon>
        <taxon>Nocardioides</taxon>
    </lineage>
</organism>
<protein>
    <submittedName>
        <fullName evidence="2">ATP-dependent sacrificial sulfur transferase LarE</fullName>
    </submittedName>
</protein>
<dbReference type="PIRSF" id="PIRSF006661">
    <property type="entry name" value="PP-lp_UCP006661"/>
    <property type="match status" value="1"/>
</dbReference>
<dbReference type="NCBIfam" id="TIGR00268">
    <property type="entry name" value="ATP-dependent sacrificial sulfur transferase LarE"/>
    <property type="match status" value="1"/>
</dbReference>
<dbReference type="SUPFAM" id="SSF52402">
    <property type="entry name" value="Adenine nucleotide alpha hydrolases-like"/>
    <property type="match status" value="1"/>
</dbReference>
<reference evidence="3" key="1">
    <citation type="journal article" date="2019" name="Int. J. Syst. Evol. Microbiol.">
        <title>The Global Catalogue of Microorganisms (GCM) 10K type strain sequencing project: providing services to taxonomists for standard genome sequencing and annotation.</title>
        <authorList>
            <consortium name="The Broad Institute Genomics Platform"/>
            <consortium name="The Broad Institute Genome Sequencing Center for Infectious Disease"/>
            <person name="Wu L."/>
            <person name="Ma J."/>
        </authorList>
    </citation>
    <scope>NUCLEOTIDE SEQUENCE [LARGE SCALE GENOMIC DNA]</scope>
    <source>
        <strain evidence="3">JCM 16021</strain>
    </source>
</reference>
<dbReference type="InterPro" id="IPR022310">
    <property type="entry name" value="NAD/GMP_synthase"/>
</dbReference>
<comment type="caution">
    <text evidence="2">The sequence shown here is derived from an EMBL/GenBank/DDBJ whole genome shotgun (WGS) entry which is preliminary data.</text>
</comment>
<name>A0ABP5K8U4_9ACTN</name>
<dbReference type="EMBL" id="BAAAQQ010000013">
    <property type="protein sequence ID" value="GAA2128599.1"/>
    <property type="molecule type" value="Genomic_DNA"/>
</dbReference>
<dbReference type="InterPro" id="IPR014729">
    <property type="entry name" value="Rossmann-like_a/b/a_fold"/>
</dbReference>
<keyword evidence="2" id="KW-0808">Transferase</keyword>
<dbReference type="InterPro" id="IPR005232">
    <property type="entry name" value="LarE"/>
</dbReference>
<dbReference type="Pfam" id="PF02540">
    <property type="entry name" value="NAD_synthase"/>
    <property type="match status" value="1"/>
</dbReference>
<dbReference type="PANTHER" id="PTHR43169:SF2">
    <property type="entry name" value="NAD_GMP SYNTHASE DOMAIN-CONTAINING PROTEIN"/>
    <property type="match status" value="1"/>
</dbReference>
<evidence type="ECO:0000313" key="2">
    <source>
        <dbReference type="EMBL" id="GAA2128599.1"/>
    </source>
</evidence>
<proteinExistence type="predicted"/>
<evidence type="ECO:0000313" key="3">
    <source>
        <dbReference type="Proteomes" id="UP001500575"/>
    </source>
</evidence>